<dbReference type="STRING" id="589924.Ferp_0938"/>
<dbReference type="InterPro" id="IPR055767">
    <property type="entry name" value="DUF7343"/>
</dbReference>
<accession>D3RX90</accession>
<dbReference type="Gene3D" id="1.10.10.10">
    <property type="entry name" value="Winged helix-like DNA-binding domain superfamily/Winged helix DNA-binding domain"/>
    <property type="match status" value="1"/>
</dbReference>
<dbReference type="eggNOG" id="arCOG00396">
    <property type="taxonomic scope" value="Archaea"/>
</dbReference>
<dbReference type="PaxDb" id="589924-Ferp_0938"/>
<dbReference type="HOGENOM" id="CLU_128025_0_0_2"/>
<keyword evidence="5" id="KW-1185">Reference proteome</keyword>
<dbReference type="InterPro" id="IPR036390">
    <property type="entry name" value="WH_DNA-bd_sf"/>
</dbReference>
<dbReference type="SUPFAM" id="SSF46785">
    <property type="entry name" value="Winged helix' DNA-binding domain"/>
    <property type="match status" value="1"/>
</dbReference>
<gene>
    <name evidence="4" type="ordered locus">Ferp_0938</name>
</gene>
<dbReference type="Pfam" id="PF24034">
    <property type="entry name" value="DUF7343"/>
    <property type="match status" value="1"/>
</dbReference>
<evidence type="ECO:0000259" key="3">
    <source>
        <dbReference type="Pfam" id="PF24034"/>
    </source>
</evidence>
<organism evidence="4 5">
    <name type="scientific">Ferroglobus placidus (strain DSM 10642 / AEDII12DO)</name>
    <dbReference type="NCBI Taxonomy" id="589924"/>
    <lineage>
        <taxon>Archaea</taxon>
        <taxon>Methanobacteriati</taxon>
        <taxon>Methanobacteriota</taxon>
        <taxon>Archaeoglobi</taxon>
        <taxon>Archaeoglobales</taxon>
        <taxon>Archaeoglobaceae</taxon>
        <taxon>Ferroglobus</taxon>
    </lineage>
</organism>
<feature type="domain" description="DUF7343" evidence="3">
    <location>
        <begin position="103"/>
        <end position="160"/>
    </location>
</feature>
<dbReference type="Proteomes" id="UP000002613">
    <property type="component" value="Chromosome"/>
</dbReference>
<keyword evidence="2" id="KW-0472">Membrane</keyword>
<reference evidence="5" key="1">
    <citation type="submission" date="2010-02" db="EMBL/GenBank/DDBJ databases">
        <title>Complete sequence of Ferroglobus placidus DSM 10642.</title>
        <authorList>
            <consortium name="US DOE Joint Genome Institute"/>
            <person name="Lucas S."/>
            <person name="Copeland A."/>
            <person name="Lapidus A."/>
            <person name="Cheng J.-F."/>
            <person name="Bruce D."/>
            <person name="Goodwin L."/>
            <person name="Pitluck S."/>
            <person name="Saunders E."/>
            <person name="Brettin T."/>
            <person name="Detter J.C."/>
            <person name="Han C."/>
            <person name="Tapia R."/>
            <person name="Larimer F."/>
            <person name="Land M."/>
            <person name="Hauser L."/>
            <person name="Kyrpides N."/>
            <person name="Ivanova N."/>
            <person name="Holmes D."/>
            <person name="Lovley D."/>
            <person name="Kyrpides N."/>
            <person name="Anderson I.J."/>
            <person name="Woyke T."/>
        </authorList>
    </citation>
    <scope>NUCLEOTIDE SEQUENCE [LARGE SCALE GENOMIC DNA]</scope>
    <source>
        <strain evidence="5">DSM 10642 / AEDII12DO</strain>
    </source>
</reference>
<dbReference type="EMBL" id="CP001899">
    <property type="protein sequence ID" value="ADC65103.1"/>
    <property type="molecule type" value="Genomic_DNA"/>
</dbReference>
<dbReference type="AlphaFoldDB" id="D3RX90"/>
<evidence type="ECO:0000256" key="1">
    <source>
        <dbReference type="SAM" id="MobiDB-lite"/>
    </source>
</evidence>
<keyword evidence="2" id="KW-1133">Transmembrane helix</keyword>
<dbReference type="OrthoDB" id="51606at2157"/>
<evidence type="ECO:0000256" key="2">
    <source>
        <dbReference type="SAM" id="Phobius"/>
    </source>
</evidence>
<reference evidence="4 5" key="2">
    <citation type="journal article" date="2011" name="Stand. Genomic Sci.">
        <title>Complete genome sequence of Ferroglobus placidus AEDII12DO.</title>
        <authorList>
            <person name="Anderson I."/>
            <person name="Risso C."/>
            <person name="Holmes D."/>
            <person name="Lucas S."/>
            <person name="Copeland A."/>
            <person name="Lapidus A."/>
            <person name="Cheng J.F."/>
            <person name="Bruce D."/>
            <person name="Goodwin L."/>
            <person name="Pitluck S."/>
            <person name="Saunders E."/>
            <person name="Brettin T."/>
            <person name="Detter J.C."/>
            <person name="Han C."/>
            <person name="Tapia R."/>
            <person name="Larimer F."/>
            <person name="Land M."/>
            <person name="Hauser L."/>
            <person name="Woyke T."/>
            <person name="Lovley D."/>
            <person name="Kyrpides N."/>
            <person name="Ivanova N."/>
        </authorList>
    </citation>
    <scope>NUCLEOTIDE SEQUENCE [LARGE SCALE GENOMIC DNA]</scope>
    <source>
        <strain evidence="5">DSM 10642 / AEDII12DO</strain>
    </source>
</reference>
<dbReference type="KEGG" id="fpl:Ferp_0938"/>
<feature type="transmembrane region" description="Helical" evidence="2">
    <location>
        <begin position="35"/>
        <end position="58"/>
    </location>
</feature>
<dbReference type="InterPro" id="IPR036388">
    <property type="entry name" value="WH-like_DNA-bd_sf"/>
</dbReference>
<dbReference type="GeneID" id="8778446"/>
<keyword evidence="2" id="KW-0812">Transmembrane</keyword>
<feature type="transmembrane region" description="Helical" evidence="2">
    <location>
        <begin position="5"/>
        <end position="23"/>
    </location>
</feature>
<proteinExistence type="predicted"/>
<name>D3RX90_FERPA</name>
<evidence type="ECO:0000313" key="5">
    <source>
        <dbReference type="Proteomes" id="UP000002613"/>
    </source>
</evidence>
<evidence type="ECO:0000313" key="4">
    <source>
        <dbReference type="EMBL" id="ADC65103.1"/>
    </source>
</evidence>
<feature type="compositionally biased region" description="Basic and acidic residues" evidence="1">
    <location>
        <begin position="78"/>
        <end position="87"/>
    </location>
</feature>
<dbReference type="RefSeq" id="WP_012965446.1">
    <property type="nucleotide sequence ID" value="NC_013849.1"/>
</dbReference>
<protein>
    <submittedName>
        <fullName evidence="4">Transcriptional regulator, MarR family</fullName>
    </submittedName>
</protein>
<sequence>MRSEYLILIIAGLVILAFSYTLVPQTTHHMMMHSPYYSTLPSILALVGILLILIPIILNAQSERYKERGENVNSNNQKESEENAQETKKYDEKLAIAEKLLEEDERKVLRIIAENEGITQDSLHFRTGFSTSKISMIIKKLEEKDLIYRERFGKTYRIYLSEWVKGQG</sequence>
<feature type="region of interest" description="Disordered" evidence="1">
    <location>
        <begin position="68"/>
        <end position="87"/>
    </location>
</feature>